<accession>A0ABS4K8A9</accession>
<sequence length="255" mass="28789">MIDIIEIAKKHNLKIIEDSCQAFGAEYFGKKIGSFGDIACFSFFPTKNLGCAGDGGMIATNDDSISIICRALRSHGSGKFGLQAYEILSEFKNCNLDKEITILDDSGSKYYNFLVGYNSRLDTIQAAMLLVKLNYIDLWNNMRAEHAAYYNYNLKDSNFILPKVPLGCKHVYHMYVIQSTNRDKLIQHLNEMGISAGVYYPVPLHLQKVYRILGYNVGDNPISELLAKRTLAIPIYPELTKNQLDYIVNALLSFK</sequence>
<dbReference type="Gene3D" id="3.40.640.10">
    <property type="entry name" value="Type I PLP-dependent aspartate aminotransferase-like (Major domain)"/>
    <property type="match status" value="1"/>
</dbReference>
<dbReference type="Pfam" id="PF01041">
    <property type="entry name" value="DegT_DnrJ_EryC1"/>
    <property type="match status" value="1"/>
</dbReference>
<dbReference type="PANTHER" id="PTHR30244">
    <property type="entry name" value="TRANSAMINASE"/>
    <property type="match status" value="1"/>
</dbReference>
<organism evidence="3 4">
    <name type="scientific">Clostridium punense</name>
    <dbReference type="NCBI Taxonomy" id="1054297"/>
    <lineage>
        <taxon>Bacteria</taxon>
        <taxon>Bacillati</taxon>
        <taxon>Bacillota</taxon>
        <taxon>Clostridia</taxon>
        <taxon>Eubacteriales</taxon>
        <taxon>Clostridiaceae</taxon>
        <taxon>Clostridium</taxon>
    </lineage>
</organism>
<dbReference type="SUPFAM" id="SSF53383">
    <property type="entry name" value="PLP-dependent transferases"/>
    <property type="match status" value="1"/>
</dbReference>
<dbReference type="InterPro" id="IPR015424">
    <property type="entry name" value="PyrdxlP-dep_Trfase"/>
</dbReference>
<dbReference type="InterPro" id="IPR015422">
    <property type="entry name" value="PyrdxlP-dep_Trfase_small"/>
</dbReference>
<gene>
    <name evidence="3" type="ORF">J2Z44_003868</name>
</gene>
<comment type="caution">
    <text evidence="3">The sequence shown here is derived from an EMBL/GenBank/DDBJ whole genome shotgun (WGS) entry which is preliminary data.</text>
</comment>
<evidence type="ECO:0000313" key="3">
    <source>
        <dbReference type="EMBL" id="MBP2024018.1"/>
    </source>
</evidence>
<keyword evidence="1" id="KW-0663">Pyridoxal phosphate</keyword>
<evidence type="ECO:0000256" key="2">
    <source>
        <dbReference type="ARBA" id="ARBA00037999"/>
    </source>
</evidence>
<protein>
    <submittedName>
        <fullName evidence="3">dTDP-4-amino-4,6-dideoxygalactose transaminase</fullName>
    </submittedName>
</protein>
<dbReference type="Proteomes" id="UP001519308">
    <property type="component" value="Unassembled WGS sequence"/>
</dbReference>
<dbReference type="Gene3D" id="3.90.1150.10">
    <property type="entry name" value="Aspartate Aminotransferase, domain 1"/>
    <property type="match status" value="1"/>
</dbReference>
<evidence type="ECO:0000256" key="1">
    <source>
        <dbReference type="ARBA" id="ARBA00022898"/>
    </source>
</evidence>
<keyword evidence="4" id="KW-1185">Reference proteome</keyword>
<dbReference type="PANTHER" id="PTHR30244:SF36">
    <property type="entry name" value="3-OXO-GLUCOSE-6-PHOSPHATE:GLUTAMATE AMINOTRANSFERASE"/>
    <property type="match status" value="1"/>
</dbReference>
<evidence type="ECO:0000313" key="4">
    <source>
        <dbReference type="Proteomes" id="UP001519308"/>
    </source>
</evidence>
<proteinExistence type="inferred from homology"/>
<dbReference type="EMBL" id="JAGGLL010000045">
    <property type="protein sequence ID" value="MBP2024018.1"/>
    <property type="molecule type" value="Genomic_DNA"/>
</dbReference>
<name>A0ABS4K8A9_9CLOT</name>
<dbReference type="InterPro" id="IPR015421">
    <property type="entry name" value="PyrdxlP-dep_Trfase_major"/>
</dbReference>
<dbReference type="InterPro" id="IPR000653">
    <property type="entry name" value="DegT/StrS_aminotransferase"/>
</dbReference>
<comment type="similarity">
    <text evidence="2">Belongs to the DegT/DnrJ/EryC1 family.</text>
</comment>
<reference evidence="3 4" key="1">
    <citation type="submission" date="2021-03" db="EMBL/GenBank/DDBJ databases">
        <title>Genomic Encyclopedia of Type Strains, Phase IV (KMG-IV): sequencing the most valuable type-strain genomes for metagenomic binning, comparative biology and taxonomic classification.</title>
        <authorList>
            <person name="Goeker M."/>
        </authorList>
    </citation>
    <scope>NUCLEOTIDE SEQUENCE [LARGE SCALE GENOMIC DNA]</scope>
    <source>
        <strain evidence="3 4">DSM 28650</strain>
    </source>
</reference>